<sequence length="58" mass="6574">MGSTKVSDEMLSRTLASVHPITLPLQAYGPQPVEWFGPKRPVWAWVQWPNRAAERVEA</sequence>
<protein>
    <submittedName>
        <fullName evidence="1">Uncharacterized protein</fullName>
    </submittedName>
</protein>
<organism evidence="1 2">
    <name type="scientific">Microbacterium galbum</name>
    <dbReference type="NCBI Taxonomy" id="3075994"/>
    <lineage>
        <taxon>Bacteria</taxon>
        <taxon>Bacillati</taxon>
        <taxon>Actinomycetota</taxon>
        <taxon>Actinomycetes</taxon>
        <taxon>Micrococcales</taxon>
        <taxon>Microbacteriaceae</taxon>
        <taxon>Microbacterium</taxon>
    </lineage>
</organism>
<dbReference type="RefSeq" id="WP_315993036.1">
    <property type="nucleotide sequence ID" value="NZ_JAWDIS010000001.1"/>
</dbReference>
<reference evidence="1 2" key="1">
    <citation type="submission" date="2023-09" db="EMBL/GenBank/DDBJ databases">
        <title>Microbacterium fusihabitans sp. nov., Microbacterium phycihabitans sp. nov., and Microbacterium cervinum sp. nov., isolated from dried seaweeds of beach.</title>
        <authorList>
            <person name="Lee S.D."/>
        </authorList>
    </citation>
    <scope>NUCLEOTIDE SEQUENCE [LARGE SCALE GENOMIC DNA]</scope>
    <source>
        <strain evidence="1 2">KSW4-17</strain>
    </source>
</reference>
<dbReference type="EMBL" id="JAWDIS010000001">
    <property type="protein sequence ID" value="MDU0365728.1"/>
    <property type="molecule type" value="Genomic_DNA"/>
</dbReference>
<comment type="caution">
    <text evidence="1">The sequence shown here is derived from an EMBL/GenBank/DDBJ whole genome shotgun (WGS) entry which is preliminary data.</text>
</comment>
<evidence type="ECO:0000313" key="1">
    <source>
        <dbReference type="EMBL" id="MDU0365728.1"/>
    </source>
</evidence>
<gene>
    <name evidence="1" type="ORF">RWH45_00795</name>
</gene>
<dbReference type="Proteomes" id="UP001263371">
    <property type="component" value="Unassembled WGS sequence"/>
</dbReference>
<name>A0ABU3T2X4_9MICO</name>
<proteinExistence type="predicted"/>
<evidence type="ECO:0000313" key="2">
    <source>
        <dbReference type="Proteomes" id="UP001263371"/>
    </source>
</evidence>
<keyword evidence="2" id="KW-1185">Reference proteome</keyword>
<accession>A0ABU3T2X4</accession>